<accession>A0ABR3IVE1</accession>
<keyword evidence="2" id="KW-1185">Reference proteome</keyword>
<evidence type="ECO:0000313" key="1">
    <source>
        <dbReference type="EMBL" id="KAL0947275.1"/>
    </source>
</evidence>
<name>A0ABR3IVE1_9AGAR</name>
<dbReference type="Proteomes" id="UP001556367">
    <property type="component" value="Unassembled WGS sequence"/>
</dbReference>
<protein>
    <submittedName>
        <fullName evidence="1">Uncharacterized protein</fullName>
    </submittedName>
</protein>
<comment type="caution">
    <text evidence="1">The sequence shown here is derived from an EMBL/GenBank/DDBJ whole genome shotgun (WGS) entry which is preliminary data.</text>
</comment>
<dbReference type="EMBL" id="JASNQZ010000015">
    <property type="protein sequence ID" value="KAL0947275.1"/>
    <property type="molecule type" value="Genomic_DNA"/>
</dbReference>
<gene>
    <name evidence="1" type="ORF">HGRIS_013396</name>
</gene>
<proteinExistence type="predicted"/>
<reference evidence="2" key="1">
    <citation type="submission" date="2024-06" db="EMBL/GenBank/DDBJ databases">
        <title>Multi-omics analyses provide insights into the biosynthesis of the anticancer antibiotic pleurotin in Hohenbuehelia grisea.</title>
        <authorList>
            <person name="Weaver J.A."/>
            <person name="Alberti F."/>
        </authorList>
    </citation>
    <scope>NUCLEOTIDE SEQUENCE [LARGE SCALE GENOMIC DNA]</scope>
    <source>
        <strain evidence="2">T-177</strain>
    </source>
</reference>
<sequence length="337" mass="38796">MPADRHLYSPGNRQDIPSGKIIKKTALSKYVLHTSNLDSLKFEKIQNYTTKRTAAGYDYSCAAHAYREDEVKAVALLVHGSEEALALAQKSGMKLPWEERDALARAAAQKPPKWEETPQLRDLKTQFPPWVWEACNDALDRSHPGSRLAMYPGSSQAFSAKERVLALRDALDVFQRYPTRPRIEFPSSPRVDALRALLDDAPMLAEAAADQEGDKEGDSVESRTVKFMTRENLVVEVVTEWFWPSSFIDRLYLALAEVIFDHEEEGWQSVRWEVYDKYRECVSGIYYHDGAWNDNALDWLRGQLGNRRFEELHHPRRKSEHCLAYNKLLPVKWRTQA</sequence>
<organism evidence="1 2">
    <name type="scientific">Hohenbuehelia grisea</name>
    <dbReference type="NCBI Taxonomy" id="104357"/>
    <lineage>
        <taxon>Eukaryota</taxon>
        <taxon>Fungi</taxon>
        <taxon>Dikarya</taxon>
        <taxon>Basidiomycota</taxon>
        <taxon>Agaricomycotina</taxon>
        <taxon>Agaricomycetes</taxon>
        <taxon>Agaricomycetidae</taxon>
        <taxon>Agaricales</taxon>
        <taxon>Pleurotineae</taxon>
        <taxon>Pleurotaceae</taxon>
        <taxon>Hohenbuehelia</taxon>
    </lineage>
</organism>
<evidence type="ECO:0000313" key="2">
    <source>
        <dbReference type="Proteomes" id="UP001556367"/>
    </source>
</evidence>